<dbReference type="EMBL" id="PXYT01000011">
    <property type="protein sequence ID" value="PSR30316.1"/>
    <property type="molecule type" value="Genomic_DNA"/>
</dbReference>
<evidence type="ECO:0008006" key="3">
    <source>
        <dbReference type="Google" id="ProtNLM"/>
    </source>
</evidence>
<dbReference type="Proteomes" id="UP000242699">
    <property type="component" value="Unassembled WGS sequence"/>
</dbReference>
<protein>
    <recommendedName>
        <fullName evidence="3">Transposase</fullName>
    </recommendedName>
</protein>
<gene>
    <name evidence="1" type="ORF">C7B43_06265</name>
</gene>
<organism evidence="1 2">
    <name type="scientific">Sulfobacillus benefaciens</name>
    <dbReference type="NCBI Taxonomy" id="453960"/>
    <lineage>
        <taxon>Bacteria</taxon>
        <taxon>Bacillati</taxon>
        <taxon>Bacillota</taxon>
        <taxon>Clostridia</taxon>
        <taxon>Eubacteriales</taxon>
        <taxon>Clostridiales Family XVII. Incertae Sedis</taxon>
        <taxon>Sulfobacillus</taxon>
    </lineage>
</organism>
<name>A0A2T2X789_9FIRM</name>
<reference evidence="1 2" key="1">
    <citation type="journal article" date="2014" name="BMC Genomics">
        <title>Comparison of environmental and isolate Sulfobacillus genomes reveals diverse carbon, sulfur, nitrogen, and hydrogen metabolisms.</title>
        <authorList>
            <person name="Justice N.B."/>
            <person name="Norman A."/>
            <person name="Brown C.T."/>
            <person name="Singh A."/>
            <person name="Thomas B.C."/>
            <person name="Banfield J.F."/>
        </authorList>
    </citation>
    <scope>NUCLEOTIDE SEQUENCE [LARGE SCALE GENOMIC DNA]</scope>
    <source>
        <strain evidence="1">AMDSBA1</strain>
    </source>
</reference>
<sequence length="157" mass="17904">MTVHRHNRVHDYMMKSARYLVNYGLTREIGTLVGGYHPDGKQDAHIAEQSKLCPDPPWTTLETLCEHYGWQYVEQAESYTSPASFLDGKAIPVWNGTHQEITCHEPRVKRRLYRTKEGLALNADMNGAANILRKSNHRLTRGERVARSFGQPLGESN</sequence>
<accession>A0A2T2X789</accession>
<evidence type="ECO:0000313" key="1">
    <source>
        <dbReference type="EMBL" id="PSR30316.1"/>
    </source>
</evidence>
<proteinExistence type="predicted"/>
<dbReference type="AlphaFoldDB" id="A0A2T2X789"/>
<evidence type="ECO:0000313" key="2">
    <source>
        <dbReference type="Proteomes" id="UP000242699"/>
    </source>
</evidence>
<comment type="caution">
    <text evidence="1">The sequence shown here is derived from an EMBL/GenBank/DDBJ whole genome shotgun (WGS) entry which is preliminary data.</text>
</comment>